<evidence type="ECO:0000313" key="1">
    <source>
        <dbReference type="EMBL" id="KAJ8686640.1"/>
    </source>
</evidence>
<dbReference type="EMBL" id="CM056741">
    <property type="protein sequence ID" value="KAJ8686640.1"/>
    <property type="molecule type" value="Genomic_DNA"/>
</dbReference>
<gene>
    <name evidence="1" type="ORF">QAD02_022434</name>
</gene>
<evidence type="ECO:0000313" key="2">
    <source>
        <dbReference type="Proteomes" id="UP001239111"/>
    </source>
</evidence>
<accession>A0ACC2PXW7</accession>
<name>A0ACC2PXW7_9HYME</name>
<protein>
    <submittedName>
        <fullName evidence="1">Uncharacterized protein</fullName>
    </submittedName>
</protein>
<sequence>MYYSSKSKHETDPWFLVTLLVVGLCILLYFAKKKLSYFKNLGIPYLPGWPILGNMSGPVFRTKHFTEVVREIYNVSSEAKYVGAFDFNNEVIVVRDPELIKDVTIKHFDHFMDHKSIIDASLDPLFGGSLFNITGEKWREARNLLSPAFTSSKMKGMFELMVACGEDLVAYLADHNKINGKMVETKELFTKYTNDVIATCVFGMKVNSLDDPKNLFYVYGLEATNFAKMTFKFLLARLSPTLLRWLNIRLVRKEIADFFESIVKKTVEMRDEKGISRPDILQLLMDARGREGSKLKLDFTEITAQIFVFFFAGFETTSTQMSLIAHELATNPDVQRKLQHEIDDVLRDTNGKMTYEAINKMLYLDAVFNESIRLHTQVPFIDRICIKSYELPPALPECKPLTIKPGNSIWIPAAGIHKDPRYYDNPDTFNPDRYYEKKVSINDVENLGFGIGPRGCIGNRFAILETKILLFTILSKFNLKPNNKTSKPLQYDKVPSKRLENVNFKNDLRSVFDIVK</sequence>
<dbReference type="Proteomes" id="UP001239111">
    <property type="component" value="Chromosome 1"/>
</dbReference>
<proteinExistence type="predicted"/>
<comment type="caution">
    <text evidence="1">The sequence shown here is derived from an EMBL/GenBank/DDBJ whole genome shotgun (WGS) entry which is preliminary data.</text>
</comment>
<reference evidence="1" key="1">
    <citation type="submission" date="2023-04" db="EMBL/GenBank/DDBJ databases">
        <title>A chromosome-level genome assembly of the parasitoid wasp Eretmocerus hayati.</title>
        <authorList>
            <person name="Zhong Y."/>
            <person name="Liu S."/>
            <person name="Liu Y."/>
        </authorList>
    </citation>
    <scope>NUCLEOTIDE SEQUENCE</scope>
    <source>
        <strain evidence="1">ZJU_SS_LIU_2023</strain>
    </source>
</reference>
<keyword evidence="2" id="KW-1185">Reference proteome</keyword>
<organism evidence="1 2">
    <name type="scientific">Eretmocerus hayati</name>
    <dbReference type="NCBI Taxonomy" id="131215"/>
    <lineage>
        <taxon>Eukaryota</taxon>
        <taxon>Metazoa</taxon>
        <taxon>Ecdysozoa</taxon>
        <taxon>Arthropoda</taxon>
        <taxon>Hexapoda</taxon>
        <taxon>Insecta</taxon>
        <taxon>Pterygota</taxon>
        <taxon>Neoptera</taxon>
        <taxon>Endopterygota</taxon>
        <taxon>Hymenoptera</taxon>
        <taxon>Apocrita</taxon>
        <taxon>Proctotrupomorpha</taxon>
        <taxon>Chalcidoidea</taxon>
        <taxon>Aphelinidae</taxon>
        <taxon>Aphelininae</taxon>
        <taxon>Eretmocerus</taxon>
    </lineage>
</organism>